<dbReference type="GeneID" id="24921676"/>
<evidence type="ECO:0008006" key="4">
    <source>
        <dbReference type="Google" id="ProtNLM"/>
    </source>
</evidence>
<dbReference type="InParanoid" id="D8MAC9"/>
<name>D8MAC9_BLAHO</name>
<reference evidence="2" key="1">
    <citation type="submission" date="2010-02" db="EMBL/GenBank/DDBJ databases">
        <title>Sequencing and annotation of the Blastocystis hominis genome.</title>
        <authorList>
            <person name="Wincker P."/>
        </authorList>
    </citation>
    <scope>NUCLEOTIDE SEQUENCE</scope>
    <source>
        <strain evidence="2">Singapore isolate B</strain>
    </source>
</reference>
<evidence type="ECO:0000313" key="2">
    <source>
        <dbReference type="EMBL" id="CBK25018.2"/>
    </source>
</evidence>
<dbReference type="Proteomes" id="UP000008312">
    <property type="component" value="Unassembled WGS sequence"/>
</dbReference>
<gene>
    <name evidence="2" type="ORF">GSBLH_T00004664001</name>
</gene>
<organism evidence="2">
    <name type="scientific">Blastocystis hominis</name>
    <dbReference type="NCBI Taxonomy" id="12968"/>
    <lineage>
        <taxon>Eukaryota</taxon>
        <taxon>Sar</taxon>
        <taxon>Stramenopiles</taxon>
        <taxon>Bigyra</taxon>
        <taxon>Opalozoa</taxon>
        <taxon>Opalinata</taxon>
        <taxon>Blastocystidae</taxon>
        <taxon>Blastocystis</taxon>
    </lineage>
</organism>
<sequence length="98" mass="11191">MKVQVERNDLFAGAAASRELKRQMEDDLAAVERQNNTIEDATRTIFETEEVGLGTMNELQRQRDVLTSASDKAKDTVSLAMQANTILNRMSKKFWQRK</sequence>
<dbReference type="Pfam" id="PF12352">
    <property type="entry name" value="V-SNARE_C"/>
    <property type="match status" value="1"/>
</dbReference>
<dbReference type="Gene3D" id="1.20.5.110">
    <property type="match status" value="1"/>
</dbReference>
<dbReference type="SUPFAM" id="SSF58038">
    <property type="entry name" value="SNARE fusion complex"/>
    <property type="match status" value="1"/>
</dbReference>
<protein>
    <recommendedName>
        <fullName evidence="4">t-SNARE coiled-coil homology domain-containing protein</fullName>
    </recommendedName>
</protein>
<dbReference type="RefSeq" id="XP_012899066.1">
    <property type="nucleotide sequence ID" value="XM_013043612.1"/>
</dbReference>
<keyword evidence="3" id="KW-1185">Reference proteome</keyword>
<dbReference type="OrthoDB" id="430637at2759"/>
<dbReference type="AlphaFoldDB" id="D8MAC9"/>
<keyword evidence="1" id="KW-0175">Coiled coil</keyword>
<feature type="coiled-coil region" evidence="1">
    <location>
        <begin position="14"/>
        <end position="76"/>
    </location>
</feature>
<evidence type="ECO:0000313" key="3">
    <source>
        <dbReference type="Proteomes" id="UP000008312"/>
    </source>
</evidence>
<proteinExistence type="predicted"/>
<accession>D8MAC9</accession>
<evidence type="ECO:0000256" key="1">
    <source>
        <dbReference type="SAM" id="Coils"/>
    </source>
</evidence>
<dbReference type="EMBL" id="FN668689">
    <property type="protein sequence ID" value="CBK25018.2"/>
    <property type="molecule type" value="Genomic_DNA"/>
</dbReference>